<keyword evidence="5 9" id="KW-0805">Transcription regulation</keyword>
<dbReference type="GO" id="GO:0003690">
    <property type="term" value="F:double-stranded DNA binding"/>
    <property type="evidence" value="ECO:0007669"/>
    <property type="project" value="TreeGrafter"/>
</dbReference>
<evidence type="ECO:0000256" key="7">
    <source>
        <dbReference type="ARBA" id="ARBA00023204"/>
    </source>
</evidence>
<dbReference type="VEuPathDB" id="FungiDB:TRICI_006563"/>
<dbReference type="Pfam" id="PF03849">
    <property type="entry name" value="Tfb2"/>
    <property type="match status" value="1"/>
</dbReference>
<feature type="domain" description="Transcription factor Tfb2 C-terminal" evidence="10">
    <location>
        <begin position="397"/>
        <end position="464"/>
    </location>
</feature>
<comment type="similarity">
    <text evidence="3 9">Belongs to the TFB2 family.</text>
</comment>
<dbReference type="FunFam" id="3.30.70.2610:FF:000001">
    <property type="entry name" value="General transcription factor IIH subunit 4"/>
    <property type="match status" value="1"/>
</dbReference>
<comment type="function">
    <text evidence="1">Component of the general transcription and DNA repair factor IIH (TFIIH) core complex, which is involved in general and transcription-coupled nucleotide excision repair (NER) of damaged DNA and, when complexed to TFIIK, in RNA transcription by RNA polymerase II. In NER, TFIIH acts by opening DNA around the lesion to allow the excision of the damaged oligonucleotide and its replacement by a new DNA fragment. In transcription, TFIIH has an essential role in transcription initiation. When the pre-initiation complex (PIC) has been established, TFIIH is required for promoter opening and promoter escape. Phosphorylation of the C-terminal tail (CTD) of the largest subunit of RNA polymerase II by the kinase module TFIIK controls the initiation of transcription.</text>
</comment>
<evidence type="ECO:0000256" key="1">
    <source>
        <dbReference type="ARBA" id="ARBA00002817"/>
    </source>
</evidence>
<dbReference type="Proteomes" id="UP000761534">
    <property type="component" value="Unassembled WGS sequence"/>
</dbReference>
<dbReference type="GO" id="GO:0000439">
    <property type="term" value="C:transcription factor TFIIH core complex"/>
    <property type="evidence" value="ECO:0007669"/>
    <property type="project" value="InterPro"/>
</dbReference>
<dbReference type="AlphaFoldDB" id="A0A642UN90"/>
<reference evidence="11" key="1">
    <citation type="journal article" date="2019" name="G3 (Bethesda)">
        <title>Genome Assemblies of Two Rare Opportunistic Yeast Pathogens: Diutina rugosa (syn. Candida rugosa) and Trichomonascus ciferrii (syn. Candida ciferrii).</title>
        <authorList>
            <person name="Mixao V."/>
            <person name="Saus E."/>
            <person name="Hansen A.P."/>
            <person name="Lass-Florl C."/>
            <person name="Gabaldon T."/>
        </authorList>
    </citation>
    <scope>NUCLEOTIDE SEQUENCE</scope>
    <source>
        <strain evidence="11">CBS 4856</strain>
    </source>
</reference>
<comment type="subcellular location">
    <subcellularLocation>
        <location evidence="2 9">Nucleus</location>
    </subcellularLocation>
</comment>
<sequence>MASSSVNEHLEGLPEAVLTRLYQSPATCLAIFRLLPTMAKTLVMSMVFMDTPIKISDVDLWIKPGSRKLQAEAIKKLKGLHLIKERYQSQTLVLSQTFRKSFKNALTAGGDDAGHSFGIPCDTEDKHKVDIKFLDQHATERWESILHFMVGTPAAQVPSQGVLSLLQHSGLMEGSYNGDMVITNSGFQFLLQDVNAQIWTLLIQYLNMASNLQMDPVDVLNFIFMLGSLELGRDYSLSALSATQVKMLEDLRDYGLVYQRKSSSRRFYPTRLATTLTSDTGARRSASAAMDEAISQTTQSSSHVLGGSGSGSGFIILETNYRIYAYTDSPLQISVLNLFVHLKTRFPNMVSGHITRESVRRALRNGIHADQIITYLTVHAHSQMKKQDPILPPTVVDQIRLWQLEMDRLKATDGYLFKDFKNSKEYLLVVTYAEQLGVLEWQSSSKKWFFVNAEGGPQIVDYVNRELKN</sequence>
<keyword evidence="12" id="KW-1185">Reference proteome</keyword>
<evidence type="ECO:0000256" key="5">
    <source>
        <dbReference type="ARBA" id="ARBA00023015"/>
    </source>
</evidence>
<keyword evidence="8 9" id="KW-0539">Nucleus</keyword>
<name>A0A642UN90_9ASCO</name>
<dbReference type="GO" id="GO:0005675">
    <property type="term" value="C:transcription factor TFIIH holo complex"/>
    <property type="evidence" value="ECO:0007669"/>
    <property type="project" value="TreeGrafter"/>
</dbReference>
<gene>
    <name evidence="11" type="ORF">TRICI_006563</name>
</gene>
<evidence type="ECO:0000259" key="10">
    <source>
        <dbReference type="Pfam" id="PF18307"/>
    </source>
</evidence>
<organism evidence="11 12">
    <name type="scientific">Trichomonascus ciferrii</name>
    <dbReference type="NCBI Taxonomy" id="44093"/>
    <lineage>
        <taxon>Eukaryota</taxon>
        <taxon>Fungi</taxon>
        <taxon>Dikarya</taxon>
        <taxon>Ascomycota</taxon>
        <taxon>Saccharomycotina</taxon>
        <taxon>Dipodascomycetes</taxon>
        <taxon>Dipodascales</taxon>
        <taxon>Trichomonascaceae</taxon>
        <taxon>Trichomonascus</taxon>
        <taxon>Trichomonascus ciferrii complex</taxon>
    </lineage>
</organism>
<evidence type="ECO:0000256" key="4">
    <source>
        <dbReference type="ARBA" id="ARBA00022763"/>
    </source>
</evidence>
<dbReference type="InterPro" id="IPR040662">
    <property type="entry name" value="Tfb2_C"/>
</dbReference>
<evidence type="ECO:0000256" key="2">
    <source>
        <dbReference type="ARBA" id="ARBA00004123"/>
    </source>
</evidence>
<comment type="caution">
    <text evidence="11">The sequence shown here is derived from an EMBL/GenBank/DDBJ whole genome shotgun (WGS) entry which is preliminary data.</text>
</comment>
<protein>
    <recommendedName>
        <fullName evidence="9">RNA polymerase II transcription factor B subunit 2</fullName>
    </recommendedName>
</protein>
<dbReference type="GO" id="GO:0006366">
    <property type="term" value="P:transcription by RNA polymerase II"/>
    <property type="evidence" value="ECO:0007669"/>
    <property type="project" value="UniProtKB-ARBA"/>
</dbReference>
<dbReference type="OrthoDB" id="364513at2759"/>
<dbReference type="GO" id="GO:0006289">
    <property type="term" value="P:nucleotide-excision repair"/>
    <property type="evidence" value="ECO:0007669"/>
    <property type="project" value="InterPro"/>
</dbReference>
<evidence type="ECO:0000256" key="3">
    <source>
        <dbReference type="ARBA" id="ARBA00007132"/>
    </source>
</evidence>
<evidence type="ECO:0000313" key="11">
    <source>
        <dbReference type="EMBL" id="KAA8898434.1"/>
    </source>
</evidence>
<accession>A0A642UN90</accession>
<dbReference type="Pfam" id="PF18307">
    <property type="entry name" value="Tfb2_C"/>
    <property type="match status" value="1"/>
</dbReference>
<evidence type="ECO:0000313" key="12">
    <source>
        <dbReference type="Proteomes" id="UP000761534"/>
    </source>
</evidence>
<proteinExistence type="inferred from homology"/>
<keyword evidence="6 9" id="KW-0804">Transcription</keyword>
<dbReference type="InterPro" id="IPR004598">
    <property type="entry name" value="TFIIH_p52/Tfb2"/>
</dbReference>
<dbReference type="PANTHER" id="PTHR13152:SF0">
    <property type="entry name" value="GENERAL TRANSCRIPTION FACTOR IIH SUBUNIT 4"/>
    <property type="match status" value="1"/>
</dbReference>
<comment type="function">
    <text evidence="9">Component of the general transcription and DNA repair factor IIH (TFIIH) core complex which is involved in general and transcription-coupled nucleotide excision repair (NER) of damaged DNA.</text>
</comment>
<evidence type="ECO:0000256" key="6">
    <source>
        <dbReference type="ARBA" id="ARBA00023163"/>
    </source>
</evidence>
<dbReference type="NCBIfam" id="TIGR00625">
    <property type="entry name" value="tfb2"/>
    <property type="match status" value="1"/>
</dbReference>
<dbReference type="Gene3D" id="3.30.70.2610">
    <property type="match status" value="1"/>
</dbReference>
<keyword evidence="4 9" id="KW-0227">DNA damage</keyword>
<evidence type="ECO:0000256" key="9">
    <source>
        <dbReference type="RuleBase" id="RU364024"/>
    </source>
</evidence>
<dbReference type="EMBL" id="SWFS01000545">
    <property type="protein sequence ID" value="KAA8898434.1"/>
    <property type="molecule type" value="Genomic_DNA"/>
</dbReference>
<evidence type="ECO:0000256" key="8">
    <source>
        <dbReference type="ARBA" id="ARBA00023242"/>
    </source>
</evidence>
<dbReference type="PANTHER" id="PTHR13152">
    <property type="entry name" value="TFIIH, POLYPEPTIDE 4"/>
    <property type="match status" value="1"/>
</dbReference>
<dbReference type="GO" id="GO:0001671">
    <property type="term" value="F:ATPase activator activity"/>
    <property type="evidence" value="ECO:0007669"/>
    <property type="project" value="InterPro"/>
</dbReference>
<keyword evidence="7 9" id="KW-0234">DNA repair</keyword>